<feature type="compositionally biased region" description="Basic residues" evidence="1">
    <location>
        <begin position="77"/>
        <end position="87"/>
    </location>
</feature>
<evidence type="ECO:0000256" key="2">
    <source>
        <dbReference type="SAM" id="SignalP"/>
    </source>
</evidence>
<protein>
    <recommendedName>
        <fullName evidence="5">Secreted protein</fullName>
    </recommendedName>
</protein>
<keyword evidence="4" id="KW-1185">Reference proteome</keyword>
<feature type="compositionally biased region" description="Low complexity" evidence="1">
    <location>
        <begin position="65"/>
        <end position="76"/>
    </location>
</feature>
<evidence type="ECO:0000313" key="4">
    <source>
        <dbReference type="Proteomes" id="UP001482620"/>
    </source>
</evidence>
<accession>A0ABV0SWX1</accession>
<gene>
    <name evidence="3" type="ORF">ILYODFUR_008172</name>
</gene>
<dbReference type="EMBL" id="JAHRIQ010012128">
    <property type="protein sequence ID" value="MEQ2224502.1"/>
    <property type="molecule type" value="Genomic_DNA"/>
</dbReference>
<feature type="region of interest" description="Disordered" evidence="1">
    <location>
        <begin position="63"/>
        <end position="87"/>
    </location>
</feature>
<comment type="caution">
    <text evidence="3">The sequence shown here is derived from an EMBL/GenBank/DDBJ whole genome shotgun (WGS) entry which is preliminary data.</text>
</comment>
<sequence>MLSGDLEMFSWLALVFSCSSLMTDMVVPSERQIIIVKQRPCSVSVRGDAGTYIEFCGLPEKLGGSSNNDDSNNSNNRAHHIPKHKHYGKYLKPPMVLFKLTPCRRTNTQSSLS</sequence>
<organism evidence="3 4">
    <name type="scientific">Ilyodon furcidens</name>
    <name type="common">goldbreast splitfin</name>
    <dbReference type="NCBI Taxonomy" id="33524"/>
    <lineage>
        <taxon>Eukaryota</taxon>
        <taxon>Metazoa</taxon>
        <taxon>Chordata</taxon>
        <taxon>Craniata</taxon>
        <taxon>Vertebrata</taxon>
        <taxon>Euteleostomi</taxon>
        <taxon>Actinopterygii</taxon>
        <taxon>Neopterygii</taxon>
        <taxon>Teleostei</taxon>
        <taxon>Neoteleostei</taxon>
        <taxon>Acanthomorphata</taxon>
        <taxon>Ovalentaria</taxon>
        <taxon>Atherinomorphae</taxon>
        <taxon>Cyprinodontiformes</taxon>
        <taxon>Goodeidae</taxon>
        <taxon>Ilyodon</taxon>
    </lineage>
</organism>
<feature type="chain" id="PRO_5045453310" description="Secreted protein" evidence="2">
    <location>
        <begin position="21"/>
        <end position="113"/>
    </location>
</feature>
<keyword evidence="2" id="KW-0732">Signal</keyword>
<evidence type="ECO:0000313" key="3">
    <source>
        <dbReference type="EMBL" id="MEQ2224502.1"/>
    </source>
</evidence>
<reference evidence="3 4" key="1">
    <citation type="submission" date="2021-06" db="EMBL/GenBank/DDBJ databases">
        <authorList>
            <person name="Palmer J.M."/>
        </authorList>
    </citation>
    <scope>NUCLEOTIDE SEQUENCE [LARGE SCALE GENOMIC DNA]</scope>
    <source>
        <strain evidence="4">if_2019</strain>
        <tissue evidence="3">Muscle</tissue>
    </source>
</reference>
<evidence type="ECO:0008006" key="5">
    <source>
        <dbReference type="Google" id="ProtNLM"/>
    </source>
</evidence>
<name>A0ABV0SWX1_9TELE</name>
<proteinExistence type="predicted"/>
<feature type="signal peptide" evidence="2">
    <location>
        <begin position="1"/>
        <end position="20"/>
    </location>
</feature>
<dbReference type="Proteomes" id="UP001482620">
    <property type="component" value="Unassembled WGS sequence"/>
</dbReference>
<evidence type="ECO:0000256" key="1">
    <source>
        <dbReference type="SAM" id="MobiDB-lite"/>
    </source>
</evidence>